<evidence type="ECO:0000256" key="1">
    <source>
        <dbReference type="SAM" id="MobiDB-lite"/>
    </source>
</evidence>
<feature type="region of interest" description="Disordered" evidence="1">
    <location>
        <begin position="1"/>
        <end position="28"/>
    </location>
</feature>
<dbReference type="EMBL" id="BK002710">
    <property type="protein sequence ID" value="DAA04215.1"/>
    <property type="molecule type" value="Genomic_DNA"/>
</dbReference>
<feature type="compositionally biased region" description="Acidic residues" evidence="1">
    <location>
        <begin position="1"/>
        <end position="14"/>
    </location>
</feature>
<proteinExistence type="predicted"/>
<sequence>MTMEDGDGDDDDAGDVVGDADKDADNCKIPTVTNEDARVNVNVQSTEFTILGHRHVALISAVQRHQQSILMHVSAQDAYSRSLSLGGCQSRSCVSVPFHSISSTASIAAWEQFERNLAGIRGLSSAPLS</sequence>
<evidence type="ECO:0000313" key="2">
    <source>
        <dbReference type="EMBL" id="DAA04215.1"/>
    </source>
</evidence>
<dbReference type="AlphaFoldDB" id="Q6IJK6"/>
<accession>Q6IJK6</accession>
<gene>
    <name evidence="2" type="ORF">HDC14720</name>
</gene>
<reference evidence="2" key="1">
    <citation type="journal article" date="2003" name="Genome Biol.">
        <title>An integrated gene annotation and transcriptional profiling approach towards the full gene content of the Drosophila genome.</title>
        <authorList>
            <person name="Hild M."/>
            <person name="Beckmann B."/>
            <person name="Haas S.A."/>
            <person name="Koch B."/>
            <person name="Solovyev V."/>
            <person name="Busold C."/>
            <person name="Fellenberg K."/>
            <person name="Boutros M."/>
            <person name="Vingron M."/>
            <person name="Sauer F."/>
            <person name="Hoheisel J.D."/>
            <person name="Paro R."/>
        </authorList>
    </citation>
    <scope>NUCLEOTIDE SEQUENCE</scope>
</reference>
<protein>
    <submittedName>
        <fullName evidence="2">HDC14720</fullName>
    </submittedName>
</protein>
<name>Q6IJK6_DROME</name>
<organism evidence="2">
    <name type="scientific">Drosophila melanogaster</name>
    <name type="common">Fruit fly</name>
    <dbReference type="NCBI Taxonomy" id="7227"/>
    <lineage>
        <taxon>Eukaryota</taxon>
        <taxon>Metazoa</taxon>
        <taxon>Ecdysozoa</taxon>
        <taxon>Arthropoda</taxon>
        <taxon>Hexapoda</taxon>
        <taxon>Insecta</taxon>
        <taxon>Pterygota</taxon>
        <taxon>Neoptera</taxon>
        <taxon>Endopterygota</taxon>
        <taxon>Diptera</taxon>
        <taxon>Brachycera</taxon>
        <taxon>Muscomorpha</taxon>
        <taxon>Ephydroidea</taxon>
        <taxon>Drosophilidae</taxon>
        <taxon>Drosophila</taxon>
        <taxon>Sophophora</taxon>
    </lineage>
</organism>